<feature type="compositionally biased region" description="Polar residues" evidence="1">
    <location>
        <begin position="1"/>
        <end position="11"/>
    </location>
</feature>
<dbReference type="PATRIC" id="fig|700597.3.peg.4016"/>
<proteinExistence type="predicted"/>
<dbReference type="Proteomes" id="UP000004217">
    <property type="component" value="Unassembled WGS sequence"/>
</dbReference>
<evidence type="ECO:0000256" key="1">
    <source>
        <dbReference type="SAM" id="MobiDB-lite"/>
    </source>
</evidence>
<gene>
    <name evidence="2" type="ORF">SZN_20472</name>
</gene>
<dbReference type="AlphaFoldDB" id="G2GF11"/>
<protein>
    <submittedName>
        <fullName evidence="2">Uncharacterized protein</fullName>
    </submittedName>
</protein>
<keyword evidence="3" id="KW-1185">Reference proteome</keyword>
<dbReference type="EMBL" id="AGBF01000074">
    <property type="protein sequence ID" value="EGX57878.1"/>
    <property type="molecule type" value="Genomic_DNA"/>
</dbReference>
<evidence type="ECO:0000313" key="2">
    <source>
        <dbReference type="EMBL" id="EGX57878.1"/>
    </source>
</evidence>
<feature type="region of interest" description="Disordered" evidence="1">
    <location>
        <begin position="1"/>
        <end position="50"/>
    </location>
</feature>
<comment type="caution">
    <text evidence="2">The sequence shown here is derived from an EMBL/GenBank/DDBJ whole genome shotgun (WGS) entry which is preliminary data.</text>
</comment>
<sequence length="50" mass="5289">MNNASTTQSSSDTREDAGHGRHRGQTSASDGETAPHGRHRRPAEESESAA</sequence>
<name>G2GF11_9ACTN</name>
<evidence type="ECO:0000313" key="3">
    <source>
        <dbReference type="Proteomes" id="UP000004217"/>
    </source>
</evidence>
<dbReference type="RefSeq" id="WP_007497991.1">
    <property type="nucleotide sequence ID" value="NZ_AGBF01000074.1"/>
</dbReference>
<organism evidence="2 3">
    <name type="scientific">Streptomyces zinciresistens K42</name>
    <dbReference type="NCBI Taxonomy" id="700597"/>
    <lineage>
        <taxon>Bacteria</taxon>
        <taxon>Bacillati</taxon>
        <taxon>Actinomycetota</taxon>
        <taxon>Actinomycetes</taxon>
        <taxon>Kitasatosporales</taxon>
        <taxon>Streptomycetaceae</taxon>
        <taxon>Streptomyces</taxon>
    </lineage>
</organism>
<reference evidence="2 3" key="1">
    <citation type="submission" date="2011-08" db="EMBL/GenBank/DDBJ databases">
        <authorList>
            <person name="Lin Y."/>
            <person name="Hao X."/>
            <person name="Johnstone L."/>
            <person name="Miller S.J."/>
            <person name="Wei G."/>
            <person name="Rensing C."/>
        </authorList>
    </citation>
    <scope>NUCLEOTIDE SEQUENCE [LARGE SCALE GENOMIC DNA]</scope>
    <source>
        <strain evidence="2 3">K42</strain>
    </source>
</reference>
<accession>G2GF11</accession>